<evidence type="ECO:0000313" key="9">
    <source>
        <dbReference type="Proteomes" id="UP000187209"/>
    </source>
</evidence>
<evidence type="ECO:0000256" key="5">
    <source>
        <dbReference type="PROSITE-ProRule" id="PRU00546"/>
    </source>
</evidence>
<evidence type="ECO:0008006" key="10">
    <source>
        <dbReference type="Google" id="ProtNLM"/>
    </source>
</evidence>
<dbReference type="CDD" id="cd10719">
    <property type="entry name" value="DnaJ_zf"/>
    <property type="match status" value="1"/>
</dbReference>
<dbReference type="SMART" id="SM00271">
    <property type="entry name" value="DnaJ"/>
    <property type="match status" value="1"/>
</dbReference>
<feature type="domain" description="J" evidence="6">
    <location>
        <begin position="35"/>
        <end position="96"/>
    </location>
</feature>
<dbReference type="InterPro" id="IPR002939">
    <property type="entry name" value="DnaJ_C"/>
</dbReference>
<proteinExistence type="predicted"/>
<dbReference type="PRINTS" id="PR00625">
    <property type="entry name" value="JDOMAIN"/>
</dbReference>
<keyword evidence="3 5" id="KW-0863">Zinc-finger</keyword>
<keyword evidence="1 5" id="KW-0479">Metal-binding</keyword>
<dbReference type="Gene3D" id="1.10.287.110">
    <property type="entry name" value="DnaJ domain"/>
    <property type="match status" value="1"/>
</dbReference>
<feature type="domain" description="CR-type" evidence="7">
    <location>
        <begin position="148"/>
        <end position="230"/>
    </location>
</feature>
<protein>
    <recommendedName>
        <fullName evidence="10">J domain-containing protein</fullName>
    </recommendedName>
</protein>
<evidence type="ECO:0000256" key="1">
    <source>
        <dbReference type="ARBA" id="ARBA00022723"/>
    </source>
</evidence>
<dbReference type="SUPFAM" id="SSF46565">
    <property type="entry name" value="Chaperone J-domain"/>
    <property type="match status" value="1"/>
</dbReference>
<dbReference type="AlphaFoldDB" id="A0A1R2BWM7"/>
<dbReference type="Pfam" id="PF00226">
    <property type="entry name" value="DnaJ"/>
    <property type="match status" value="1"/>
</dbReference>
<organism evidence="8 9">
    <name type="scientific">Stentor coeruleus</name>
    <dbReference type="NCBI Taxonomy" id="5963"/>
    <lineage>
        <taxon>Eukaryota</taxon>
        <taxon>Sar</taxon>
        <taxon>Alveolata</taxon>
        <taxon>Ciliophora</taxon>
        <taxon>Postciliodesmatophora</taxon>
        <taxon>Heterotrichea</taxon>
        <taxon>Heterotrichida</taxon>
        <taxon>Stentoridae</taxon>
        <taxon>Stentor</taxon>
    </lineage>
</organism>
<dbReference type="PROSITE" id="PS50076">
    <property type="entry name" value="DNAJ_2"/>
    <property type="match status" value="1"/>
</dbReference>
<dbReference type="Proteomes" id="UP000187209">
    <property type="component" value="Unassembled WGS sequence"/>
</dbReference>
<feature type="zinc finger region" description="CR-type" evidence="5">
    <location>
        <begin position="148"/>
        <end position="230"/>
    </location>
</feature>
<dbReference type="GO" id="GO:0051082">
    <property type="term" value="F:unfolded protein binding"/>
    <property type="evidence" value="ECO:0007669"/>
    <property type="project" value="InterPro"/>
</dbReference>
<gene>
    <name evidence="8" type="ORF">SteCoe_18405</name>
</gene>
<dbReference type="InterPro" id="IPR036869">
    <property type="entry name" value="J_dom_sf"/>
</dbReference>
<dbReference type="Gene3D" id="2.10.230.10">
    <property type="entry name" value="Heat shock protein DnaJ, cysteine-rich domain"/>
    <property type="match status" value="1"/>
</dbReference>
<dbReference type="FunFam" id="2.60.260.20:FF:000003">
    <property type="entry name" value="DnaJ subfamily A member 2"/>
    <property type="match status" value="1"/>
</dbReference>
<evidence type="ECO:0000313" key="8">
    <source>
        <dbReference type="EMBL" id="OMJ81180.1"/>
    </source>
</evidence>
<keyword evidence="9" id="KW-1185">Reference proteome</keyword>
<evidence type="ECO:0000256" key="4">
    <source>
        <dbReference type="ARBA" id="ARBA00022833"/>
    </source>
</evidence>
<dbReference type="OrthoDB" id="550424at2759"/>
<dbReference type="GO" id="GO:0006457">
    <property type="term" value="P:protein folding"/>
    <property type="evidence" value="ECO:0007669"/>
    <property type="project" value="InterPro"/>
</dbReference>
<evidence type="ECO:0000259" key="7">
    <source>
        <dbReference type="PROSITE" id="PS51188"/>
    </source>
</evidence>
<dbReference type="CDD" id="cd10747">
    <property type="entry name" value="DnaJ_C"/>
    <property type="match status" value="1"/>
</dbReference>
<comment type="caution">
    <text evidence="8">The sequence shown here is derived from an EMBL/GenBank/DDBJ whole genome shotgun (WGS) entry which is preliminary data.</text>
</comment>
<dbReference type="InterPro" id="IPR001305">
    <property type="entry name" value="HSP_DnaJ_Cys-rich_dom"/>
</dbReference>
<dbReference type="PROSITE" id="PS51188">
    <property type="entry name" value="ZF_CR"/>
    <property type="match status" value="1"/>
</dbReference>
<dbReference type="Pfam" id="PF00684">
    <property type="entry name" value="DnaJ_CXXCXGXG"/>
    <property type="match status" value="1"/>
</dbReference>
<accession>A0A1R2BWM7</accession>
<dbReference type="Pfam" id="PF01556">
    <property type="entry name" value="DnaJ_C"/>
    <property type="match status" value="1"/>
</dbReference>
<sequence>MFGGFPFEFFEGGGRGFPGFAHGGQESPKKVENTRYYEILGVEKTASTQDILKAYRNLARTKHPDKGGDPKEFAEITQAKEVLSDPDKRKVYDTHGEEGINKGMSGSDEGMSIFDLLSGRSGGKREGPKRCQDTNHELRVTLEELYHGSTKKLALSRSRNCVECKGAGGSKVEICSECNGRGMVKKLVQLGPGMYSQSAGPCDECRGQGKSIDPKFRCKTCRGGRSVQEKKIIEINIDKGTPNHHKQNFHSEGDEEPGLAAGDLVVMIVEKEHALFKRKKSDLIMTKSISLKEALTGYKFVLKHLDGDKIIESAIGEIIKPGDIRTVEELGMPIMRTPYKFGNLFISFEVEFPKPKSLPKTCLGELENLLPGEKPRHDGKTVKAIVFEKSHVTENHTGIHTDYQEEEEDEEVHGQRVQCSGTIF</sequence>
<dbReference type="EMBL" id="MPUH01000390">
    <property type="protein sequence ID" value="OMJ81180.1"/>
    <property type="molecule type" value="Genomic_DNA"/>
</dbReference>
<dbReference type="SUPFAM" id="SSF49493">
    <property type="entry name" value="HSP40/DnaJ peptide-binding domain"/>
    <property type="match status" value="2"/>
</dbReference>
<reference evidence="8 9" key="1">
    <citation type="submission" date="2016-11" db="EMBL/GenBank/DDBJ databases">
        <title>The macronuclear genome of Stentor coeruleus: a giant cell with tiny introns.</title>
        <authorList>
            <person name="Slabodnick M."/>
            <person name="Ruby J.G."/>
            <person name="Reiff S.B."/>
            <person name="Swart E.C."/>
            <person name="Gosai S."/>
            <person name="Prabakaran S."/>
            <person name="Witkowska E."/>
            <person name="Larue G.E."/>
            <person name="Fisher S."/>
            <person name="Freeman R.M."/>
            <person name="Gunawardena J."/>
            <person name="Chu W."/>
            <person name="Stover N.A."/>
            <person name="Gregory B.D."/>
            <person name="Nowacki M."/>
            <person name="Derisi J."/>
            <person name="Roy S.W."/>
            <person name="Marshall W.F."/>
            <person name="Sood P."/>
        </authorList>
    </citation>
    <scope>NUCLEOTIDE SEQUENCE [LARGE SCALE GENOMIC DNA]</scope>
    <source>
        <strain evidence="8">WM001</strain>
    </source>
</reference>
<keyword evidence="2" id="KW-0677">Repeat</keyword>
<dbReference type="GO" id="GO:0008270">
    <property type="term" value="F:zinc ion binding"/>
    <property type="evidence" value="ECO:0007669"/>
    <property type="project" value="UniProtKB-KW"/>
</dbReference>
<dbReference type="PANTHER" id="PTHR43888">
    <property type="entry name" value="DNAJ-LIKE-2, ISOFORM A-RELATED"/>
    <property type="match status" value="1"/>
</dbReference>
<dbReference type="GO" id="GO:0030544">
    <property type="term" value="F:Hsp70 protein binding"/>
    <property type="evidence" value="ECO:0007669"/>
    <property type="project" value="InterPro"/>
</dbReference>
<dbReference type="SUPFAM" id="SSF57938">
    <property type="entry name" value="DnaJ/Hsp40 cysteine-rich domain"/>
    <property type="match status" value="1"/>
</dbReference>
<dbReference type="InterPro" id="IPR001623">
    <property type="entry name" value="DnaJ_domain"/>
</dbReference>
<evidence type="ECO:0000256" key="2">
    <source>
        <dbReference type="ARBA" id="ARBA00022737"/>
    </source>
</evidence>
<dbReference type="Gene3D" id="2.60.260.20">
    <property type="entry name" value="Urease metallochaperone UreE, N-terminal domain"/>
    <property type="match status" value="2"/>
</dbReference>
<dbReference type="InterPro" id="IPR008971">
    <property type="entry name" value="HSP40/DnaJ_pept-bd"/>
</dbReference>
<dbReference type="InterPro" id="IPR036410">
    <property type="entry name" value="HSP_DnaJ_Cys-rich_dom_sf"/>
</dbReference>
<dbReference type="FunFam" id="2.10.230.10:FF:000001">
    <property type="entry name" value="DnaJ subfamily A member 2"/>
    <property type="match status" value="1"/>
</dbReference>
<dbReference type="CDD" id="cd06257">
    <property type="entry name" value="DnaJ"/>
    <property type="match status" value="1"/>
</dbReference>
<keyword evidence="4 5" id="KW-0862">Zinc</keyword>
<dbReference type="InterPro" id="IPR044713">
    <property type="entry name" value="DNJA1/2-like"/>
</dbReference>
<name>A0A1R2BWM7_9CILI</name>
<evidence type="ECO:0000256" key="3">
    <source>
        <dbReference type="ARBA" id="ARBA00022771"/>
    </source>
</evidence>
<evidence type="ECO:0000259" key="6">
    <source>
        <dbReference type="PROSITE" id="PS50076"/>
    </source>
</evidence>